<accession>A0ACB9BSH0</accession>
<keyword evidence="2" id="KW-1185">Reference proteome</keyword>
<comment type="caution">
    <text evidence="1">The sequence shown here is derived from an EMBL/GenBank/DDBJ whole genome shotgun (WGS) entry which is preliminary data.</text>
</comment>
<dbReference type="EMBL" id="CM042039">
    <property type="protein sequence ID" value="KAI3724938.1"/>
    <property type="molecule type" value="Genomic_DNA"/>
</dbReference>
<reference evidence="1 2" key="2">
    <citation type="journal article" date="2022" name="Mol. Ecol. Resour.">
        <title>The genomes of chicory, endive, great burdock and yacon provide insights into Asteraceae paleo-polyploidization history and plant inulin production.</title>
        <authorList>
            <person name="Fan W."/>
            <person name="Wang S."/>
            <person name="Wang H."/>
            <person name="Wang A."/>
            <person name="Jiang F."/>
            <person name="Liu H."/>
            <person name="Zhao H."/>
            <person name="Xu D."/>
            <person name="Zhang Y."/>
        </authorList>
    </citation>
    <scope>NUCLEOTIDE SEQUENCE [LARGE SCALE GENOMIC DNA]</scope>
    <source>
        <strain evidence="2">cv. Yunnan</strain>
        <tissue evidence="1">Leaves</tissue>
    </source>
</reference>
<reference evidence="2" key="1">
    <citation type="journal article" date="2022" name="Mol. Ecol. Resour.">
        <title>The genomes of chicory, endive, great burdock and yacon provide insights into Asteraceae palaeo-polyploidization history and plant inulin production.</title>
        <authorList>
            <person name="Fan W."/>
            <person name="Wang S."/>
            <person name="Wang H."/>
            <person name="Wang A."/>
            <person name="Jiang F."/>
            <person name="Liu H."/>
            <person name="Zhao H."/>
            <person name="Xu D."/>
            <person name="Zhang Y."/>
        </authorList>
    </citation>
    <scope>NUCLEOTIDE SEQUENCE [LARGE SCALE GENOMIC DNA]</scope>
    <source>
        <strain evidence="2">cv. Yunnan</strain>
    </source>
</reference>
<name>A0ACB9BSH0_9ASTR</name>
<dbReference type="Proteomes" id="UP001056120">
    <property type="component" value="Linkage Group LG22"/>
</dbReference>
<organism evidence="1 2">
    <name type="scientific">Smallanthus sonchifolius</name>
    <dbReference type="NCBI Taxonomy" id="185202"/>
    <lineage>
        <taxon>Eukaryota</taxon>
        <taxon>Viridiplantae</taxon>
        <taxon>Streptophyta</taxon>
        <taxon>Embryophyta</taxon>
        <taxon>Tracheophyta</taxon>
        <taxon>Spermatophyta</taxon>
        <taxon>Magnoliopsida</taxon>
        <taxon>eudicotyledons</taxon>
        <taxon>Gunneridae</taxon>
        <taxon>Pentapetalae</taxon>
        <taxon>asterids</taxon>
        <taxon>campanulids</taxon>
        <taxon>Asterales</taxon>
        <taxon>Asteraceae</taxon>
        <taxon>Asteroideae</taxon>
        <taxon>Heliantheae alliance</taxon>
        <taxon>Millerieae</taxon>
        <taxon>Smallanthus</taxon>
    </lineage>
</organism>
<evidence type="ECO:0000313" key="2">
    <source>
        <dbReference type="Proteomes" id="UP001056120"/>
    </source>
</evidence>
<proteinExistence type="predicted"/>
<evidence type="ECO:0000313" key="1">
    <source>
        <dbReference type="EMBL" id="KAI3724938.1"/>
    </source>
</evidence>
<gene>
    <name evidence="1" type="ORF">L1987_64706</name>
</gene>
<protein>
    <submittedName>
        <fullName evidence="1">Uncharacterized protein</fullName>
    </submittedName>
</protein>
<sequence length="68" mass="7453">MATEEELGANRALKMVMEKESWFMMPLETIQTVSFAGLVDDGAALISQTAGLETVPQPSVERKIDIII</sequence>